<comment type="caution">
    <text evidence="2">The sequence shown here is derived from an EMBL/GenBank/DDBJ whole genome shotgun (WGS) entry which is preliminary data.</text>
</comment>
<sequence length="499" mass="57587">MHVAKLMGLTRDVQFFQKISIEQNSEEVHRECCKVMTLEEYSQEDIIFNFGDKGDKFFIILSGSVSVKTPARKKVTISRNTAKKIEHLLNTSSESEPSEVAEEDFVKKKREIHIKVNIVNMLNCLQPKMLKMPFENTEKKSFLDAEEQSLLRLFKTKVKSEQRILMNAIKHTDKDHLEIELDDFVEIGILYNGNSFGELALISERPRSATIEVRERSSFFVLNKADFTIILGDIAEKRLNTLIKFLQNVSLFQARSKSSLVKLAYYFQPRRYKRGQVVYKEHDPVDGVYLIKDGEITVTKKRFLPFSETPSVFSSSPSDFFGKKSKKKTNTTDVKIIIKAANQFFGGYEIFKYIESRIYTCTCTSATSECYYMSKMSFLSRIPHLDLVKDPIFEDHERVMERYKELCKVEDGILKSVASRSLTPAIKTINDMSFTRKNTGMKFNMHSSSKKSLSKLKKSSDSRYLRKLTEQEIHDAIHGRQTILRKYGSRLNCDSSFAS</sequence>
<dbReference type="SUPFAM" id="SSF51206">
    <property type="entry name" value="cAMP-binding domain-like"/>
    <property type="match status" value="2"/>
</dbReference>
<protein>
    <recommendedName>
        <fullName evidence="1">Cyclic nucleotide-binding domain-containing protein</fullName>
    </recommendedName>
</protein>
<name>A0A1R2C366_9CILI</name>
<dbReference type="PROSITE" id="PS00889">
    <property type="entry name" value="CNMP_BINDING_2"/>
    <property type="match status" value="1"/>
</dbReference>
<organism evidence="2 3">
    <name type="scientific">Stentor coeruleus</name>
    <dbReference type="NCBI Taxonomy" id="5963"/>
    <lineage>
        <taxon>Eukaryota</taxon>
        <taxon>Sar</taxon>
        <taxon>Alveolata</taxon>
        <taxon>Ciliophora</taxon>
        <taxon>Postciliodesmatophora</taxon>
        <taxon>Heterotrichea</taxon>
        <taxon>Heterotrichida</taxon>
        <taxon>Stentoridae</taxon>
        <taxon>Stentor</taxon>
    </lineage>
</organism>
<accession>A0A1R2C366</accession>
<dbReference type="Proteomes" id="UP000187209">
    <property type="component" value="Unassembled WGS sequence"/>
</dbReference>
<dbReference type="CDD" id="cd00038">
    <property type="entry name" value="CAP_ED"/>
    <property type="match status" value="2"/>
</dbReference>
<dbReference type="InterPro" id="IPR014710">
    <property type="entry name" value="RmlC-like_jellyroll"/>
</dbReference>
<dbReference type="AlphaFoldDB" id="A0A1R2C366"/>
<dbReference type="OrthoDB" id="291989at2759"/>
<evidence type="ECO:0000313" key="3">
    <source>
        <dbReference type="Proteomes" id="UP000187209"/>
    </source>
</evidence>
<reference evidence="2 3" key="1">
    <citation type="submission" date="2016-11" db="EMBL/GenBank/DDBJ databases">
        <title>The macronuclear genome of Stentor coeruleus: a giant cell with tiny introns.</title>
        <authorList>
            <person name="Slabodnick M."/>
            <person name="Ruby J.G."/>
            <person name="Reiff S.B."/>
            <person name="Swart E.C."/>
            <person name="Gosai S."/>
            <person name="Prabakaran S."/>
            <person name="Witkowska E."/>
            <person name="Larue G.E."/>
            <person name="Fisher S."/>
            <person name="Freeman R.M."/>
            <person name="Gunawardena J."/>
            <person name="Chu W."/>
            <person name="Stover N.A."/>
            <person name="Gregory B.D."/>
            <person name="Nowacki M."/>
            <person name="Derisi J."/>
            <person name="Roy S.W."/>
            <person name="Marshall W.F."/>
            <person name="Sood P."/>
        </authorList>
    </citation>
    <scope>NUCLEOTIDE SEQUENCE [LARGE SCALE GENOMIC DNA]</scope>
    <source>
        <strain evidence="2">WM001</strain>
    </source>
</reference>
<proteinExistence type="predicted"/>
<dbReference type="EMBL" id="MPUH01000302">
    <property type="protein sequence ID" value="OMJ83478.1"/>
    <property type="molecule type" value="Genomic_DNA"/>
</dbReference>
<dbReference type="PROSITE" id="PS50042">
    <property type="entry name" value="CNMP_BINDING_3"/>
    <property type="match status" value="3"/>
</dbReference>
<dbReference type="InterPro" id="IPR018488">
    <property type="entry name" value="cNMP-bd_CS"/>
</dbReference>
<keyword evidence="3" id="KW-1185">Reference proteome</keyword>
<feature type="domain" description="Cyclic nucleotide-binding" evidence="1">
    <location>
        <begin position="251"/>
        <end position="323"/>
    </location>
</feature>
<gene>
    <name evidence="2" type="ORF">SteCoe_15580</name>
</gene>
<dbReference type="InterPro" id="IPR000595">
    <property type="entry name" value="cNMP-bd_dom"/>
</dbReference>
<dbReference type="InterPro" id="IPR018490">
    <property type="entry name" value="cNMP-bd_dom_sf"/>
</dbReference>
<dbReference type="PANTHER" id="PTHR23011">
    <property type="entry name" value="CYCLIC NUCLEOTIDE-BINDING DOMAIN CONTAINING PROTEIN"/>
    <property type="match status" value="1"/>
</dbReference>
<dbReference type="Gene3D" id="2.60.120.10">
    <property type="entry name" value="Jelly Rolls"/>
    <property type="match status" value="3"/>
</dbReference>
<feature type="domain" description="Cyclic nucleotide-binding" evidence="1">
    <location>
        <begin position="187"/>
        <end position="248"/>
    </location>
</feature>
<feature type="domain" description="Cyclic nucleotide-binding" evidence="1">
    <location>
        <begin position="36"/>
        <end position="67"/>
    </location>
</feature>
<evidence type="ECO:0000313" key="2">
    <source>
        <dbReference type="EMBL" id="OMJ83478.1"/>
    </source>
</evidence>
<evidence type="ECO:0000259" key="1">
    <source>
        <dbReference type="PROSITE" id="PS50042"/>
    </source>
</evidence>
<dbReference type="PANTHER" id="PTHR23011:SF28">
    <property type="entry name" value="CYCLIC NUCLEOTIDE-BINDING DOMAIN CONTAINING PROTEIN"/>
    <property type="match status" value="1"/>
</dbReference>